<dbReference type="EC" id="1.1.1.95" evidence="9"/>
<reference evidence="11 12" key="1">
    <citation type="submission" date="2007-10" db="EMBL/GenBank/DDBJ databases">
        <title>Complete sequence of Desulfococcus oleovorans Hxd3.</title>
        <authorList>
            <consortium name="US DOE Joint Genome Institute"/>
            <person name="Copeland A."/>
            <person name="Lucas S."/>
            <person name="Lapidus A."/>
            <person name="Barry K."/>
            <person name="Glavina del Rio T."/>
            <person name="Dalin E."/>
            <person name="Tice H."/>
            <person name="Pitluck S."/>
            <person name="Kiss H."/>
            <person name="Brettin T."/>
            <person name="Bruce D."/>
            <person name="Detter J.C."/>
            <person name="Han C."/>
            <person name="Schmutz J."/>
            <person name="Larimer F."/>
            <person name="Land M."/>
            <person name="Hauser L."/>
            <person name="Kyrpides N."/>
            <person name="Kim E."/>
            <person name="Wawrik B."/>
            <person name="Richardson P."/>
        </authorList>
    </citation>
    <scope>NUCLEOTIDE SEQUENCE [LARGE SCALE GENOMIC DNA]</scope>
    <source>
        <strain evidence="12">DSM 6200 / JCM 39069 / Hxd3</strain>
    </source>
</reference>
<dbReference type="Pfam" id="PF19304">
    <property type="entry name" value="PGDH_inter"/>
    <property type="match status" value="1"/>
</dbReference>
<dbReference type="AlphaFoldDB" id="A8ZYD0"/>
<proteinExistence type="inferred from homology"/>
<dbReference type="Gene3D" id="3.30.1330.90">
    <property type="entry name" value="D-3-phosphoglycerate dehydrogenase, domain 3"/>
    <property type="match status" value="1"/>
</dbReference>
<dbReference type="GO" id="GO:0004617">
    <property type="term" value="F:phosphoglycerate dehydrogenase activity"/>
    <property type="evidence" value="ECO:0007669"/>
    <property type="project" value="UniProtKB-UniRule"/>
</dbReference>
<keyword evidence="9" id="KW-0028">Amino-acid biosynthesis</keyword>
<dbReference type="SUPFAM" id="SSF52283">
    <property type="entry name" value="Formate/glycerate dehydrogenase catalytic domain-like"/>
    <property type="match status" value="1"/>
</dbReference>
<keyword evidence="9" id="KW-0718">Serine biosynthesis</keyword>
<keyword evidence="6 9" id="KW-0520">NAD</keyword>
<dbReference type="Proteomes" id="UP000008561">
    <property type="component" value="Chromosome"/>
</dbReference>
<evidence type="ECO:0000256" key="4">
    <source>
        <dbReference type="ARBA" id="ARBA00021582"/>
    </source>
</evidence>
<keyword evidence="12" id="KW-1185">Reference proteome</keyword>
<dbReference type="Pfam" id="PF02826">
    <property type="entry name" value="2-Hacid_dh_C"/>
    <property type="match status" value="1"/>
</dbReference>
<evidence type="ECO:0000256" key="6">
    <source>
        <dbReference type="ARBA" id="ARBA00023027"/>
    </source>
</evidence>
<dbReference type="STRING" id="96561.Dole_2852"/>
<dbReference type="InterPro" id="IPR006139">
    <property type="entry name" value="D-isomer_2_OHA_DH_cat_dom"/>
</dbReference>
<evidence type="ECO:0000256" key="8">
    <source>
        <dbReference type="ARBA" id="ARBA00048731"/>
    </source>
</evidence>
<comment type="pathway">
    <text evidence="2 9">Amino-acid biosynthesis; L-serine biosynthesis; L-serine from 3-phospho-D-glycerate: step 1/3.</text>
</comment>
<evidence type="ECO:0000313" key="12">
    <source>
        <dbReference type="Proteomes" id="UP000008561"/>
    </source>
</evidence>
<evidence type="ECO:0000256" key="2">
    <source>
        <dbReference type="ARBA" id="ARBA00005216"/>
    </source>
</evidence>
<evidence type="ECO:0000259" key="10">
    <source>
        <dbReference type="PROSITE" id="PS51671"/>
    </source>
</evidence>
<dbReference type="Gene3D" id="3.30.70.260">
    <property type="match status" value="1"/>
</dbReference>
<dbReference type="InterPro" id="IPR045626">
    <property type="entry name" value="PGDH_ASB_dom"/>
</dbReference>
<sequence length="527" mass="56918">MKVLVSDKLGEAGIELFKNEPGIEVDVKTDLTPEALIQQIGTYDALIIRSATKVTAEVITAATNLKVIGRAGIGLDNVNVPAATQKGIVVMNTPTGNTITTAEHAIAMMMALSRNIPQATISLKAGRWEKKKLQGQEMMNKTLGLLGFGKIGSIVADRARGLRMNVIVFDPNVNPEKIQEAGYESVSLDELYARSDYITIHVPKMEKTIGLLNADAFSRMKDGIMIINCARGGIIDEAALYDALQSGKVAGAALDVFAKEPPGEHPLLTCENVICTPHLGASTQEAQTNVAVDVARQIIAYLKEGTIINAVNTPSVTGDRLARLKPYLELGRKLGLLLAQIHRGKLQEVAIEYSGEYHDLELGPISTALINGLLEPLVREGVNAVNAPAIAQEMGIKVTETLRAEPFDYLNLMTVRVTTTEQTDTVSGTLFGKIYPRIVEINDFRVDVSPEGHMLIILSENKPGVIGRIGTTFGEGGVNIVRFMVGNEAIEGQKNMVIIKTDEPVPADILETLKSKKVIFEATSVNF</sequence>
<dbReference type="CDD" id="cd12173">
    <property type="entry name" value="PGDH_4"/>
    <property type="match status" value="1"/>
</dbReference>
<dbReference type="SUPFAM" id="SSF55021">
    <property type="entry name" value="ACT-like"/>
    <property type="match status" value="1"/>
</dbReference>
<comment type="catalytic activity">
    <reaction evidence="8 9">
        <text>(2R)-3-phosphoglycerate + NAD(+) = 3-phosphooxypyruvate + NADH + H(+)</text>
        <dbReference type="Rhea" id="RHEA:12641"/>
        <dbReference type="ChEBI" id="CHEBI:15378"/>
        <dbReference type="ChEBI" id="CHEBI:18110"/>
        <dbReference type="ChEBI" id="CHEBI:57540"/>
        <dbReference type="ChEBI" id="CHEBI:57945"/>
        <dbReference type="ChEBI" id="CHEBI:58272"/>
        <dbReference type="EC" id="1.1.1.95"/>
    </reaction>
</comment>
<dbReference type="SUPFAM" id="SSF51735">
    <property type="entry name" value="NAD(P)-binding Rossmann-fold domains"/>
    <property type="match status" value="1"/>
</dbReference>
<dbReference type="GO" id="GO:0006564">
    <property type="term" value="P:L-serine biosynthetic process"/>
    <property type="evidence" value="ECO:0007669"/>
    <property type="project" value="UniProtKB-UniRule"/>
</dbReference>
<dbReference type="InterPro" id="IPR006236">
    <property type="entry name" value="PGDH"/>
</dbReference>
<comment type="catalytic activity">
    <reaction evidence="7">
        <text>(R)-2-hydroxyglutarate + NAD(+) = 2-oxoglutarate + NADH + H(+)</text>
        <dbReference type="Rhea" id="RHEA:49612"/>
        <dbReference type="ChEBI" id="CHEBI:15378"/>
        <dbReference type="ChEBI" id="CHEBI:15801"/>
        <dbReference type="ChEBI" id="CHEBI:16810"/>
        <dbReference type="ChEBI" id="CHEBI:57540"/>
        <dbReference type="ChEBI" id="CHEBI:57945"/>
        <dbReference type="EC" id="1.1.1.399"/>
    </reaction>
</comment>
<evidence type="ECO:0000313" key="11">
    <source>
        <dbReference type="EMBL" id="ABW68655.1"/>
    </source>
</evidence>
<dbReference type="eggNOG" id="COG0111">
    <property type="taxonomic scope" value="Bacteria"/>
</dbReference>
<evidence type="ECO:0000256" key="9">
    <source>
        <dbReference type="RuleBase" id="RU363003"/>
    </source>
</evidence>
<dbReference type="UniPathway" id="UPA00135">
    <property type="reaction ID" value="UER00196"/>
</dbReference>
<organism evidence="11 12">
    <name type="scientific">Desulfosudis oleivorans (strain DSM 6200 / JCM 39069 / Hxd3)</name>
    <name type="common">Desulfococcus oleovorans</name>
    <dbReference type="NCBI Taxonomy" id="96561"/>
    <lineage>
        <taxon>Bacteria</taxon>
        <taxon>Pseudomonadati</taxon>
        <taxon>Thermodesulfobacteriota</taxon>
        <taxon>Desulfobacteria</taxon>
        <taxon>Desulfobacterales</taxon>
        <taxon>Desulfosudaceae</taxon>
        <taxon>Desulfosudis</taxon>
    </lineage>
</organism>
<dbReference type="InterPro" id="IPR036291">
    <property type="entry name" value="NAD(P)-bd_dom_sf"/>
</dbReference>
<protein>
    <recommendedName>
        <fullName evidence="4 9">D-3-phosphoglycerate dehydrogenase</fullName>
        <ecNumber evidence="9">1.1.1.95</ecNumber>
    </recommendedName>
</protein>
<dbReference type="GO" id="GO:0051287">
    <property type="term" value="F:NAD binding"/>
    <property type="evidence" value="ECO:0007669"/>
    <property type="project" value="UniProtKB-UniRule"/>
</dbReference>
<feature type="domain" description="ACT" evidence="10">
    <location>
        <begin position="454"/>
        <end position="527"/>
    </location>
</feature>
<dbReference type="OrthoDB" id="9793626at2"/>
<dbReference type="EMBL" id="CP000859">
    <property type="protein sequence ID" value="ABW68655.1"/>
    <property type="molecule type" value="Genomic_DNA"/>
</dbReference>
<evidence type="ECO:0000256" key="7">
    <source>
        <dbReference type="ARBA" id="ARBA00048126"/>
    </source>
</evidence>
<accession>A8ZYD0</accession>
<dbReference type="Pfam" id="PF01842">
    <property type="entry name" value="ACT"/>
    <property type="match status" value="1"/>
</dbReference>
<dbReference type="NCBIfam" id="TIGR01327">
    <property type="entry name" value="PGDH"/>
    <property type="match status" value="1"/>
</dbReference>
<dbReference type="SUPFAM" id="SSF143548">
    <property type="entry name" value="Serine metabolism enzymes domain"/>
    <property type="match status" value="1"/>
</dbReference>
<dbReference type="PROSITE" id="PS51671">
    <property type="entry name" value="ACT"/>
    <property type="match status" value="1"/>
</dbReference>
<dbReference type="InterPro" id="IPR029009">
    <property type="entry name" value="ASB_dom_sf"/>
</dbReference>
<dbReference type="InterPro" id="IPR029753">
    <property type="entry name" value="D-isomer_DH_CS"/>
</dbReference>
<gene>
    <name evidence="11" type="ordered locus">Dole_2852</name>
</gene>
<evidence type="ECO:0000256" key="3">
    <source>
        <dbReference type="ARBA" id="ARBA00005854"/>
    </source>
</evidence>
<dbReference type="Gene3D" id="3.40.50.720">
    <property type="entry name" value="NAD(P)-binding Rossmann-like Domain"/>
    <property type="match status" value="2"/>
</dbReference>
<dbReference type="PANTHER" id="PTHR42938">
    <property type="entry name" value="FORMATE DEHYDROGENASE 1"/>
    <property type="match status" value="1"/>
</dbReference>
<dbReference type="Pfam" id="PF00389">
    <property type="entry name" value="2-Hacid_dh"/>
    <property type="match status" value="1"/>
</dbReference>
<dbReference type="HOGENOM" id="CLU_019796_8_1_7"/>
<dbReference type="KEGG" id="dol:Dole_2852"/>
<name>A8ZYD0_DESOH</name>
<dbReference type="InterPro" id="IPR006140">
    <property type="entry name" value="D-isomer_DH_NAD-bd"/>
</dbReference>
<dbReference type="InterPro" id="IPR002912">
    <property type="entry name" value="ACT_dom"/>
</dbReference>
<dbReference type="InterPro" id="IPR045865">
    <property type="entry name" value="ACT-like_dom_sf"/>
</dbReference>
<keyword evidence="5 9" id="KW-0560">Oxidoreductase</keyword>
<dbReference type="PANTHER" id="PTHR42938:SF47">
    <property type="entry name" value="HYDROXYPYRUVATE REDUCTASE"/>
    <property type="match status" value="1"/>
</dbReference>
<comment type="function">
    <text evidence="1">Catalyzes the reversible oxidation of 3-phospho-D-glycerate to 3-phosphonooxypyruvate, the first step of the phosphorylated L-serine biosynthesis pathway. Also catalyzes the reversible oxidation of 2-hydroxyglutarate to 2-oxoglutarate.</text>
</comment>
<dbReference type="FunFam" id="3.30.1330.90:FF:000003">
    <property type="entry name" value="D-3-phosphoglycerate dehydrogenase"/>
    <property type="match status" value="1"/>
</dbReference>
<dbReference type="FunFam" id="3.40.50.720:FF:000021">
    <property type="entry name" value="D-3-phosphoglycerate dehydrogenase"/>
    <property type="match status" value="1"/>
</dbReference>
<dbReference type="PROSITE" id="PS00671">
    <property type="entry name" value="D_2_HYDROXYACID_DH_3"/>
    <property type="match status" value="1"/>
</dbReference>
<evidence type="ECO:0000256" key="1">
    <source>
        <dbReference type="ARBA" id="ARBA00003800"/>
    </source>
</evidence>
<comment type="similarity">
    <text evidence="3 9">Belongs to the D-isomer specific 2-hydroxyacid dehydrogenase family.</text>
</comment>
<dbReference type="RefSeq" id="WP_012176266.1">
    <property type="nucleotide sequence ID" value="NC_009943.1"/>
</dbReference>
<evidence type="ECO:0000256" key="5">
    <source>
        <dbReference type="ARBA" id="ARBA00023002"/>
    </source>
</evidence>